<name>A0A6A6T4M1_9PLEO</name>
<accession>A0A6A6T4M1</accession>
<keyword evidence="2" id="KW-1185">Reference proteome</keyword>
<evidence type="ECO:0000313" key="2">
    <source>
        <dbReference type="Proteomes" id="UP000799324"/>
    </source>
</evidence>
<protein>
    <submittedName>
        <fullName evidence="1">Uncharacterized protein</fullName>
    </submittedName>
</protein>
<sequence length="123" mass="13461">MLCCVGRKSSALLAQSCTVPVRAYCLKGAGCADNVVAFFYQVFRRNFGCGNLESIHGSRGVRMGRSYPSSTSETSIAALYKDAIFSSYEDQTAPCQPVFLSKRRVLLAIVIARFSTLRTHLPP</sequence>
<evidence type="ECO:0000313" key="1">
    <source>
        <dbReference type="EMBL" id="KAF2654965.1"/>
    </source>
</evidence>
<gene>
    <name evidence="1" type="ORF">K491DRAFT_446858</name>
</gene>
<proteinExistence type="predicted"/>
<organism evidence="1 2">
    <name type="scientific">Lophiostoma macrostomum CBS 122681</name>
    <dbReference type="NCBI Taxonomy" id="1314788"/>
    <lineage>
        <taxon>Eukaryota</taxon>
        <taxon>Fungi</taxon>
        <taxon>Dikarya</taxon>
        <taxon>Ascomycota</taxon>
        <taxon>Pezizomycotina</taxon>
        <taxon>Dothideomycetes</taxon>
        <taxon>Pleosporomycetidae</taxon>
        <taxon>Pleosporales</taxon>
        <taxon>Lophiostomataceae</taxon>
        <taxon>Lophiostoma</taxon>
    </lineage>
</organism>
<reference evidence="1" key="1">
    <citation type="journal article" date="2020" name="Stud. Mycol.">
        <title>101 Dothideomycetes genomes: a test case for predicting lifestyles and emergence of pathogens.</title>
        <authorList>
            <person name="Haridas S."/>
            <person name="Albert R."/>
            <person name="Binder M."/>
            <person name="Bloem J."/>
            <person name="Labutti K."/>
            <person name="Salamov A."/>
            <person name="Andreopoulos B."/>
            <person name="Baker S."/>
            <person name="Barry K."/>
            <person name="Bills G."/>
            <person name="Bluhm B."/>
            <person name="Cannon C."/>
            <person name="Castanera R."/>
            <person name="Culley D."/>
            <person name="Daum C."/>
            <person name="Ezra D."/>
            <person name="Gonzalez J."/>
            <person name="Henrissat B."/>
            <person name="Kuo A."/>
            <person name="Liang C."/>
            <person name="Lipzen A."/>
            <person name="Lutzoni F."/>
            <person name="Magnuson J."/>
            <person name="Mondo S."/>
            <person name="Nolan M."/>
            <person name="Ohm R."/>
            <person name="Pangilinan J."/>
            <person name="Park H.-J."/>
            <person name="Ramirez L."/>
            <person name="Alfaro M."/>
            <person name="Sun H."/>
            <person name="Tritt A."/>
            <person name="Yoshinaga Y."/>
            <person name="Zwiers L.-H."/>
            <person name="Turgeon B."/>
            <person name="Goodwin S."/>
            <person name="Spatafora J."/>
            <person name="Crous P."/>
            <person name="Grigoriev I."/>
        </authorList>
    </citation>
    <scope>NUCLEOTIDE SEQUENCE</scope>
    <source>
        <strain evidence="1">CBS 122681</strain>
    </source>
</reference>
<dbReference type="EMBL" id="MU004356">
    <property type="protein sequence ID" value="KAF2654965.1"/>
    <property type="molecule type" value="Genomic_DNA"/>
</dbReference>
<dbReference type="Proteomes" id="UP000799324">
    <property type="component" value="Unassembled WGS sequence"/>
</dbReference>
<dbReference type="AlphaFoldDB" id="A0A6A6T4M1"/>